<evidence type="ECO:0000256" key="2">
    <source>
        <dbReference type="PROSITE-ProRule" id="PRU00169"/>
    </source>
</evidence>
<dbReference type="InterPro" id="IPR001789">
    <property type="entry name" value="Sig_transdc_resp-reg_receiver"/>
</dbReference>
<dbReference type="SMART" id="SM00448">
    <property type="entry name" value="REC"/>
    <property type="match status" value="1"/>
</dbReference>
<evidence type="ECO:0000259" key="3">
    <source>
        <dbReference type="PROSITE" id="PS50110"/>
    </source>
</evidence>
<dbReference type="Pfam" id="PF00072">
    <property type="entry name" value="Response_reg"/>
    <property type="match status" value="1"/>
</dbReference>
<dbReference type="OrthoDB" id="5294072at2"/>
<dbReference type="STRING" id="1513793.SAMN06296036_13067"/>
<dbReference type="RefSeq" id="WP_132324894.1">
    <property type="nucleotide sequence ID" value="NZ_FWZT01000030.1"/>
</dbReference>
<gene>
    <name evidence="4" type="ORF">SAMN06296036_13067</name>
</gene>
<dbReference type="AlphaFoldDB" id="A0A1Y6CV06"/>
<sequence>MKKILIIDDSLEVRRQLKVILTRDYEIHEAESAEEGMTYLQNHPHPDLVFLDYHMPGLTGLEMLRKLADNKMLRFPVVMLTTEFEVFGSEIKDLNIITWLVKPISNQRVKTLVSQIFLLE</sequence>
<dbReference type="PANTHER" id="PTHR44591:SF3">
    <property type="entry name" value="RESPONSE REGULATORY DOMAIN-CONTAINING PROTEIN"/>
    <property type="match status" value="1"/>
</dbReference>
<reference evidence="5" key="1">
    <citation type="submission" date="2017-04" db="EMBL/GenBank/DDBJ databases">
        <authorList>
            <person name="Varghese N."/>
            <person name="Submissions S."/>
        </authorList>
    </citation>
    <scope>NUCLEOTIDE SEQUENCE [LARGE SCALE GENOMIC DNA]</scope>
    <source>
        <strain evidence="5">RKEM611</strain>
    </source>
</reference>
<dbReference type="SUPFAM" id="SSF52172">
    <property type="entry name" value="CheY-like"/>
    <property type="match status" value="1"/>
</dbReference>
<dbReference type="GO" id="GO:0000160">
    <property type="term" value="P:phosphorelay signal transduction system"/>
    <property type="evidence" value="ECO:0007669"/>
    <property type="project" value="InterPro"/>
</dbReference>
<evidence type="ECO:0000313" key="5">
    <source>
        <dbReference type="Proteomes" id="UP000192907"/>
    </source>
</evidence>
<feature type="domain" description="Response regulatory" evidence="3">
    <location>
        <begin position="3"/>
        <end position="117"/>
    </location>
</feature>
<dbReference type="PROSITE" id="PS50110">
    <property type="entry name" value="RESPONSE_REGULATORY"/>
    <property type="match status" value="1"/>
</dbReference>
<evidence type="ECO:0000313" key="4">
    <source>
        <dbReference type="EMBL" id="SMF76805.1"/>
    </source>
</evidence>
<dbReference type="EMBL" id="FWZT01000030">
    <property type="protein sequence ID" value="SMF76805.1"/>
    <property type="molecule type" value="Genomic_DNA"/>
</dbReference>
<dbReference type="Proteomes" id="UP000192907">
    <property type="component" value="Unassembled WGS sequence"/>
</dbReference>
<accession>A0A1Y6CV06</accession>
<dbReference type="InterPro" id="IPR050595">
    <property type="entry name" value="Bact_response_regulator"/>
</dbReference>
<name>A0A1Y6CV06_9BACT</name>
<dbReference type="PANTHER" id="PTHR44591">
    <property type="entry name" value="STRESS RESPONSE REGULATOR PROTEIN 1"/>
    <property type="match status" value="1"/>
</dbReference>
<proteinExistence type="predicted"/>
<keyword evidence="1 2" id="KW-0597">Phosphoprotein</keyword>
<dbReference type="InterPro" id="IPR011006">
    <property type="entry name" value="CheY-like_superfamily"/>
</dbReference>
<dbReference type="CDD" id="cd00156">
    <property type="entry name" value="REC"/>
    <property type="match status" value="1"/>
</dbReference>
<dbReference type="Gene3D" id="3.40.50.2300">
    <property type="match status" value="1"/>
</dbReference>
<evidence type="ECO:0000256" key="1">
    <source>
        <dbReference type="ARBA" id="ARBA00022553"/>
    </source>
</evidence>
<organism evidence="4 5">
    <name type="scientific">Pseudobacteriovorax antillogorgiicola</name>
    <dbReference type="NCBI Taxonomy" id="1513793"/>
    <lineage>
        <taxon>Bacteria</taxon>
        <taxon>Pseudomonadati</taxon>
        <taxon>Bdellovibrionota</taxon>
        <taxon>Oligoflexia</taxon>
        <taxon>Oligoflexales</taxon>
        <taxon>Pseudobacteriovoracaceae</taxon>
        <taxon>Pseudobacteriovorax</taxon>
    </lineage>
</organism>
<feature type="modified residue" description="4-aspartylphosphate" evidence="2">
    <location>
        <position position="52"/>
    </location>
</feature>
<protein>
    <submittedName>
        <fullName evidence="4">Two-component system, chemotaxis family, response regulator CheY</fullName>
    </submittedName>
</protein>
<keyword evidence="5" id="KW-1185">Reference proteome</keyword>